<evidence type="ECO:0000256" key="1">
    <source>
        <dbReference type="ARBA" id="ARBA00000085"/>
    </source>
</evidence>
<dbReference type="InterPro" id="IPR018060">
    <property type="entry name" value="HTH_AraC"/>
</dbReference>
<evidence type="ECO:0000259" key="17">
    <source>
        <dbReference type="PROSITE" id="PS50885"/>
    </source>
</evidence>
<proteinExistence type="predicted"/>
<dbReference type="Gene3D" id="6.10.340.10">
    <property type="match status" value="1"/>
</dbReference>
<dbReference type="EMBL" id="JAPDHZ010000003">
    <property type="protein sequence ID" value="MDG0792323.1"/>
    <property type="molecule type" value="Genomic_DNA"/>
</dbReference>
<keyword evidence="9" id="KW-0067">ATP-binding</keyword>
<keyword evidence="4" id="KW-1003">Cell membrane</keyword>
<dbReference type="Pfam" id="PF06580">
    <property type="entry name" value="His_kinase"/>
    <property type="match status" value="1"/>
</dbReference>
<dbReference type="PROSITE" id="PS50109">
    <property type="entry name" value="HIS_KIN"/>
    <property type="match status" value="1"/>
</dbReference>
<feature type="transmembrane region" description="Helical" evidence="14">
    <location>
        <begin position="176"/>
        <end position="196"/>
    </location>
</feature>
<evidence type="ECO:0000256" key="14">
    <source>
        <dbReference type="SAM" id="Phobius"/>
    </source>
</evidence>
<dbReference type="PROSITE" id="PS50885">
    <property type="entry name" value="HAMP"/>
    <property type="match status" value="1"/>
</dbReference>
<dbReference type="SUPFAM" id="SSF46689">
    <property type="entry name" value="Homeodomain-like"/>
    <property type="match status" value="2"/>
</dbReference>
<evidence type="ECO:0000313" key="19">
    <source>
        <dbReference type="Proteomes" id="UP001153387"/>
    </source>
</evidence>
<gene>
    <name evidence="18" type="ORF">OMP38_16705</name>
</gene>
<dbReference type="EC" id="2.7.13.3" evidence="3"/>
<dbReference type="InterPro" id="IPR050640">
    <property type="entry name" value="Bact_2-comp_sensor_kinase"/>
</dbReference>
<dbReference type="Proteomes" id="UP001153387">
    <property type="component" value="Unassembled WGS sequence"/>
</dbReference>
<dbReference type="InterPro" id="IPR036890">
    <property type="entry name" value="HATPase_C_sf"/>
</dbReference>
<dbReference type="PANTHER" id="PTHR34220:SF7">
    <property type="entry name" value="SENSOR HISTIDINE KINASE YPDA"/>
    <property type="match status" value="1"/>
</dbReference>
<keyword evidence="12 14" id="KW-0472">Membrane</keyword>
<dbReference type="PANTHER" id="PTHR34220">
    <property type="entry name" value="SENSOR HISTIDINE KINASE YPDA"/>
    <property type="match status" value="1"/>
</dbReference>
<feature type="domain" description="HTH araC/xylS-type" evidence="15">
    <location>
        <begin position="62"/>
        <end position="148"/>
    </location>
</feature>
<evidence type="ECO:0000256" key="2">
    <source>
        <dbReference type="ARBA" id="ARBA00004651"/>
    </source>
</evidence>
<dbReference type="AlphaFoldDB" id="A0A9X4KHM0"/>
<evidence type="ECO:0000313" key="18">
    <source>
        <dbReference type="EMBL" id="MDG0792323.1"/>
    </source>
</evidence>
<dbReference type="Pfam" id="PF02518">
    <property type="entry name" value="HATPase_c"/>
    <property type="match status" value="1"/>
</dbReference>
<evidence type="ECO:0000256" key="5">
    <source>
        <dbReference type="ARBA" id="ARBA00022553"/>
    </source>
</evidence>
<keyword evidence="10" id="KW-0902">Two-component regulatory system</keyword>
<evidence type="ECO:0000256" key="4">
    <source>
        <dbReference type="ARBA" id="ARBA00022475"/>
    </source>
</evidence>
<dbReference type="Gene3D" id="3.30.565.10">
    <property type="entry name" value="Histidine kinase-like ATPase, C-terminal domain"/>
    <property type="match status" value="1"/>
</dbReference>
<evidence type="ECO:0000256" key="6">
    <source>
        <dbReference type="ARBA" id="ARBA00022679"/>
    </source>
</evidence>
<keyword evidence="14" id="KW-0812">Transmembrane</keyword>
<evidence type="ECO:0000256" key="12">
    <source>
        <dbReference type="ARBA" id="ARBA00023136"/>
    </source>
</evidence>
<comment type="catalytic activity">
    <reaction evidence="1">
        <text>ATP + protein L-histidine = ADP + protein N-phospho-L-histidine.</text>
        <dbReference type="EC" id="2.7.13.3"/>
    </reaction>
</comment>
<dbReference type="SMART" id="SM00387">
    <property type="entry name" value="HATPase_c"/>
    <property type="match status" value="1"/>
</dbReference>
<organism evidence="18 19">
    <name type="scientific">Cohnella ginsengisoli</name>
    <dbReference type="NCBI Taxonomy" id="425004"/>
    <lineage>
        <taxon>Bacteria</taxon>
        <taxon>Bacillati</taxon>
        <taxon>Bacillota</taxon>
        <taxon>Bacilli</taxon>
        <taxon>Bacillales</taxon>
        <taxon>Paenibacillaceae</taxon>
        <taxon>Cohnella</taxon>
    </lineage>
</organism>
<dbReference type="InterPro" id="IPR010559">
    <property type="entry name" value="Sig_transdc_His_kin_internal"/>
</dbReference>
<evidence type="ECO:0000256" key="9">
    <source>
        <dbReference type="ARBA" id="ARBA00022840"/>
    </source>
</evidence>
<keyword evidence="19" id="KW-1185">Reference proteome</keyword>
<dbReference type="InterPro" id="IPR005467">
    <property type="entry name" value="His_kinase_dom"/>
</dbReference>
<dbReference type="Gene3D" id="1.10.10.60">
    <property type="entry name" value="Homeodomain-like"/>
    <property type="match status" value="2"/>
</dbReference>
<evidence type="ECO:0000256" key="7">
    <source>
        <dbReference type="ARBA" id="ARBA00022741"/>
    </source>
</evidence>
<evidence type="ECO:0000256" key="8">
    <source>
        <dbReference type="ARBA" id="ARBA00022777"/>
    </source>
</evidence>
<dbReference type="CDD" id="cd06225">
    <property type="entry name" value="HAMP"/>
    <property type="match status" value="1"/>
</dbReference>
<evidence type="ECO:0000256" key="13">
    <source>
        <dbReference type="ARBA" id="ARBA00023163"/>
    </source>
</evidence>
<keyword evidence="7" id="KW-0547">Nucleotide-binding</keyword>
<dbReference type="RefSeq" id="WP_277566136.1">
    <property type="nucleotide sequence ID" value="NZ_JAPDHZ010000003.1"/>
</dbReference>
<evidence type="ECO:0000256" key="3">
    <source>
        <dbReference type="ARBA" id="ARBA00012438"/>
    </source>
</evidence>
<keyword evidence="5" id="KW-0597">Phosphoprotein</keyword>
<sequence length="729" mass="83592">MLGFLSRIHLALKDAEGWQLEEVPMRVWEELDACRTLDQYSNVLVQYVLNLCRKTTQNAVIARAIRIISEHYAEDLTLQTIADRLSMHPVWLSQSFKRETGQTYMDFLTETRLAHARRLLTESSMKIYEIAEAVGYRDLQHFGSVFKKARRPDAEGVPIRQMKWTRIAAGDLYRKMILLMCLSVLLPLGALGYLSYEQSKRQIGFVTTQFLEDNLRVNAKAVDDFLQGVERQSESIIGSGELQSFLRQPEPSAYTEELTFINRMNALIARLKGPYELYIRPKSLKAYPNYRNLMGLSRIDPESAYFEEALTRNGQGKWVHLWDERIRQPVHLYVRAIRSLDDFEPIGILAIRVPEYLVRTELIPPSSFKNYRFIMVDEKDRIVSQPYEGTYLAPYRPIEGWSSAQIGLQDGGRLIAMLPERDLTGNIGRIKSFTIGTVIASFLVIALFAAIVIRNFTLPIMQLVKHMKQVRKGLLEPFRAQRTRDDEIGQLVNGYNRMTQDMSDLLDTTKQMESDKRQLEMQSLIHQINPHFFYNTLDSIKWSAERADVPDIAMMVTKLANLLRFSLNNGEEWTTVGREIEHARSYMEIELLRSKRSFQFFVQADPDVLGLRLIKLILQPLVENAVKHGMNRMPEGKGKIRLTARRSGAALVFVVEDNGPGLGQRQAIAAEVDANEKERRTGGFGHGIGLSNVHKRIQLHFGEPYGIEIEAGRTEGFRIAIRVPVQEVR</sequence>
<feature type="domain" description="HAMP" evidence="17">
    <location>
        <begin position="454"/>
        <end position="507"/>
    </location>
</feature>
<feature type="transmembrane region" description="Helical" evidence="14">
    <location>
        <begin position="433"/>
        <end position="453"/>
    </location>
</feature>
<accession>A0A9X4KHM0</accession>
<dbReference type="GO" id="GO:0043565">
    <property type="term" value="F:sequence-specific DNA binding"/>
    <property type="evidence" value="ECO:0007669"/>
    <property type="project" value="InterPro"/>
</dbReference>
<dbReference type="SMART" id="SM00342">
    <property type="entry name" value="HTH_ARAC"/>
    <property type="match status" value="1"/>
</dbReference>
<reference evidence="18 19" key="1">
    <citation type="submission" date="2022-10" db="EMBL/GenBank/DDBJ databases">
        <title>Comparative genomic analysis of Cohnella hashimotonis sp. nov., isolated from the International Space Station.</title>
        <authorList>
            <person name="Simpson A."/>
            <person name="Venkateswaran K."/>
        </authorList>
    </citation>
    <scope>NUCLEOTIDE SEQUENCE [LARGE SCALE GENOMIC DNA]</scope>
    <source>
        <strain evidence="18 19">DSM 18997</strain>
    </source>
</reference>
<keyword evidence="8 18" id="KW-0418">Kinase</keyword>
<keyword evidence="13" id="KW-0804">Transcription</keyword>
<feature type="domain" description="Histidine kinase" evidence="16">
    <location>
        <begin position="614"/>
        <end position="727"/>
    </location>
</feature>
<dbReference type="PROSITE" id="PS01124">
    <property type="entry name" value="HTH_ARAC_FAMILY_2"/>
    <property type="match status" value="1"/>
</dbReference>
<dbReference type="GO" id="GO:0000155">
    <property type="term" value="F:phosphorelay sensor kinase activity"/>
    <property type="evidence" value="ECO:0007669"/>
    <property type="project" value="InterPro"/>
</dbReference>
<dbReference type="InterPro" id="IPR003660">
    <property type="entry name" value="HAMP_dom"/>
</dbReference>
<evidence type="ECO:0000259" key="15">
    <source>
        <dbReference type="PROSITE" id="PS01124"/>
    </source>
</evidence>
<dbReference type="InterPro" id="IPR009057">
    <property type="entry name" value="Homeodomain-like_sf"/>
</dbReference>
<dbReference type="SUPFAM" id="SSF55874">
    <property type="entry name" value="ATPase domain of HSP90 chaperone/DNA topoisomerase II/histidine kinase"/>
    <property type="match status" value="1"/>
</dbReference>
<dbReference type="Pfam" id="PF12833">
    <property type="entry name" value="HTH_18"/>
    <property type="match status" value="1"/>
</dbReference>
<name>A0A9X4KHM0_9BACL</name>
<protein>
    <recommendedName>
        <fullName evidence="3">histidine kinase</fullName>
        <ecNumber evidence="3">2.7.13.3</ecNumber>
    </recommendedName>
</protein>
<keyword evidence="6" id="KW-0808">Transferase</keyword>
<keyword evidence="11" id="KW-0805">Transcription regulation</keyword>
<evidence type="ECO:0000259" key="16">
    <source>
        <dbReference type="PROSITE" id="PS50109"/>
    </source>
</evidence>
<dbReference type="GO" id="GO:0003700">
    <property type="term" value="F:DNA-binding transcription factor activity"/>
    <property type="evidence" value="ECO:0007669"/>
    <property type="project" value="InterPro"/>
</dbReference>
<dbReference type="InterPro" id="IPR003594">
    <property type="entry name" value="HATPase_dom"/>
</dbReference>
<comment type="subcellular location">
    <subcellularLocation>
        <location evidence="2">Cell membrane</location>
        <topology evidence="2">Multi-pass membrane protein</topology>
    </subcellularLocation>
</comment>
<keyword evidence="14" id="KW-1133">Transmembrane helix</keyword>
<dbReference type="GO" id="GO:0005524">
    <property type="term" value="F:ATP binding"/>
    <property type="evidence" value="ECO:0007669"/>
    <property type="project" value="UniProtKB-KW"/>
</dbReference>
<evidence type="ECO:0000256" key="11">
    <source>
        <dbReference type="ARBA" id="ARBA00023015"/>
    </source>
</evidence>
<evidence type="ECO:0000256" key="10">
    <source>
        <dbReference type="ARBA" id="ARBA00023012"/>
    </source>
</evidence>
<dbReference type="SUPFAM" id="SSF158472">
    <property type="entry name" value="HAMP domain-like"/>
    <property type="match status" value="1"/>
</dbReference>
<dbReference type="GO" id="GO:0005886">
    <property type="term" value="C:plasma membrane"/>
    <property type="evidence" value="ECO:0007669"/>
    <property type="project" value="UniProtKB-SubCell"/>
</dbReference>
<comment type="caution">
    <text evidence="18">The sequence shown here is derived from an EMBL/GenBank/DDBJ whole genome shotgun (WGS) entry which is preliminary data.</text>
</comment>